<evidence type="ECO:0000313" key="1">
    <source>
        <dbReference type="EMBL" id="TVU04720.1"/>
    </source>
</evidence>
<dbReference type="EMBL" id="RWGY01000051">
    <property type="protein sequence ID" value="TVU04720.1"/>
    <property type="molecule type" value="Genomic_DNA"/>
</dbReference>
<proteinExistence type="predicted"/>
<reference evidence="1 2" key="1">
    <citation type="journal article" date="2019" name="Sci. Rep.">
        <title>A high-quality genome of Eragrostis curvula grass provides insights into Poaceae evolution and supports new strategies to enhance forage quality.</title>
        <authorList>
            <person name="Carballo J."/>
            <person name="Santos B.A.C.M."/>
            <person name="Zappacosta D."/>
            <person name="Garbus I."/>
            <person name="Selva J.P."/>
            <person name="Gallo C.A."/>
            <person name="Diaz A."/>
            <person name="Albertini E."/>
            <person name="Caccamo M."/>
            <person name="Echenique V."/>
        </authorList>
    </citation>
    <scope>NUCLEOTIDE SEQUENCE [LARGE SCALE GENOMIC DNA]</scope>
    <source>
        <strain evidence="2">cv. Victoria</strain>
        <tissue evidence="1">Leaf</tissue>
    </source>
</reference>
<evidence type="ECO:0000313" key="2">
    <source>
        <dbReference type="Proteomes" id="UP000324897"/>
    </source>
</evidence>
<comment type="caution">
    <text evidence="1">The sequence shown here is derived from an EMBL/GenBank/DDBJ whole genome shotgun (WGS) entry which is preliminary data.</text>
</comment>
<dbReference type="AlphaFoldDB" id="A0A5J9T0G5"/>
<feature type="non-terminal residue" evidence="1">
    <location>
        <position position="1"/>
    </location>
</feature>
<keyword evidence="2" id="KW-1185">Reference proteome</keyword>
<gene>
    <name evidence="1" type="ORF">EJB05_47851</name>
</gene>
<protein>
    <submittedName>
        <fullName evidence="1">Uncharacterized protein</fullName>
    </submittedName>
</protein>
<dbReference type="OrthoDB" id="694980at2759"/>
<organism evidence="1 2">
    <name type="scientific">Eragrostis curvula</name>
    <name type="common">weeping love grass</name>
    <dbReference type="NCBI Taxonomy" id="38414"/>
    <lineage>
        <taxon>Eukaryota</taxon>
        <taxon>Viridiplantae</taxon>
        <taxon>Streptophyta</taxon>
        <taxon>Embryophyta</taxon>
        <taxon>Tracheophyta</taxon>
        <taxon>Spermatophyta</taxon>
        <taxon>Magnoliopsida</taxon>
        <taxon>Liliopsida</taxon>
        <taxon>Poales</taxon>
        <taxon>Poaceae</taxon>
        <taxon>PACMAD clade</taxon>
        <taxon>Chloridoideae</taxon>
        <taxon>Eragrostideae</taxon>
        <taxon>Eragrostidinae</taxon>
        <taxon>Eragrostis</taxon>
    </lineage>
</organism>
<sequence length="205" mass="22651">MNLAAVSWNPIIGYTIAENISTWTNIMHSFASTGKQHIALENFANNREENVARASKPVVGSSINIMEGLATSSTAIVSLFRCSADRPVAPGMPTMAFLKSLIIKYLLKEICYVLPAWAFESHSFKEVCSILSRTMISILKGYRTKLITGSQHLGREVNRLPYCHLRMVKIILANISTQEANNLPFRASDKHALKKVSSPNVVDTA</sequence>
<accession>A0A5J9T0G5</accession>
<dbReference type="Gramene" id="TVU04720">
    <property type="protein sequence ID" value="TVU04720"/>
    <property type="gene ID" value="EJB05_47851"/>
</dbReference>
<dbReference type="Proteomes" id="UP000324897">
    <property type="component" value="Unassembled WGS sequence"/>
</dbReference>
<name>A0A5J9T0G5_9POAL</name>